<comment type="catalytic activity">
    <reaction evidence="12">
        <text>tRNA(Ala) + L-alanine + ATP = L-alanyl-tRNA(Ala) + AMP + diphosphate</text>
        <dbReference type="Rhea" id="RHEA:12540"/>
        <dbReference type="Rhea" id="RHEA-COMP:9657"/>
        <dbReference type="Rhea" id="RHEA-COMP:9923"/>
        <dbReference type="ChEBI" id="CHEBI:30616"/>
        <dbReference type="ChEBI" id="CHEBI:33019"/>
        <dbReference type="ChEBI" id="CHEBI:57972"/>
        <dbReference type="ChEBI" id="CHEBI:78442"/>
        <dbReference type="ChEBI" id="CHEBI:78497"/>
        <dbReference type="ChEBI" id="CHEBI:456215"/>
        <dbReference type="EC" id="6.1.1.7"/>
    </reaction>
</comment>
<dbReference type="InterPro" id="IPR003156">
    <property type="entry name" value="DHHA1_dom"/>
</dbReference>
<accession>A0A853HB46</accession>
<dbReference type="NCBIfam" id="TIGR00344">
    <property type="entry name" value="alaS"/>
    <property type="match status" value="1"/>
</dbReference>
<dbReference type="GO" id="GO:0008270">
    <property type="term" value="F:zinc ion binding"/>
    <property type="evidence" value="ECO:0007669"/>
    <property type="project" value="UniProtKB-UniRule"/>
</dbReference>
<evidence type="ECO:0000256" key="1">
    <source>
        <dbReference type="ARBA" id="ARBA00004496"/>
    </source>
</evidence>
<dbReference type="GO" id="GO:0006419">
    <property type="term" value="P:alanyl-tRNA aminoacylation"/>
    <property type="evidence" value="ECO:0007669"/>
    <property type="project" value="UniProtKB-UniRule"/>
</dbReference>
<dbReference type="Pfam" id="PF02272">
    <property type="entry name" value="DHHA1"/>
    <property type="match status" value="1"/>
</dbReference>
<comment type="domain">
    <text evidence="12">Consists of three domains; the N-terminal catalytic domain, the editing domain and the C-terminal C-Ala domain. The editing domain removes incorrectly charged amino acids, while the C-Ala domain, along with tRNA(Ala), serves as a bridge to cooperatively bring together the editing and aminoacylation centers thus stimulating deacylation of misacylated tRNAs.</text>
</comment>
<dbReference type="Proteomes" id="UP000548673">
    <property type="component" value="Unassembled WGS sequence"/>
</dbReference>
<keyword evidence="6 12" id="KW-0547">Nucleotide-binding</keyword>
<feature type="binding site" evidence="12">
    <location>
        <position position="670"/>
    </location>
    <ligand>
        <name>Zn(2+)</name>
        <dbReference type="ChEBI" id="CHEBI:29105"/>
    </ligand>
</feature>
<dbReference type="SUPFAM" id="SSF55681">
    <property type="entry name" value="Class II aaRS and biotin synthetases"/>
    <property type="match status" value="1"/>
</dbReference>
<evidence type="ECO:0000259" key="14">
    <source>
        <dbReference type="PROSITE" id="PS50860"/>
    </source>
</evidence>
<dbReference type="Gene3D" id="6.10.250.550">
    <property type="match status" value="1"/>
</dbReference>
<dbReference type="PRINTS" id="PR00980">
    <property type="entry name" value="TRNASYNTHALA"/>
</dbReference>
<evidence type="ECO:0000313" key="15">
    <source>
        <dbReference type="EMBL" id="NYV41382.1"/>
    </source>
</evidence>
<evidence type="ECO:0000256" key="3">
    <source>
        <dbReference type="ARBA" id="ARBA00022555"/>
    </source>
</evidence>
<dbReference type="GO" id="GO:0045892">
    <property type="term" value="P:negative regulation of DNA-templated transcription"/>
    <property type="evidence" value="ECO:0007669"/>
    <property type="project" value="TreeGrafter"/>
</dbReference>
<dbReference type="GO" id="GO:0004813">
    <property type="term" value="F:alanine-tRNA ligase activity"/>
    <property type="evidence" value="ECO:0007669"/>
    <property type="project" value="UniProtKB-UniRule"/>
</dbReference>
<dbReference type="FunFam" id="3.30.54.20:FF:000001">
    <property type="entry name" value="Alanine--tRNA ligase"/>
    <property type="match status" value="1"/>
</dbReference>
<dbReference type="SUPFAM" id="SSF50447">
    <property type="entry name" value="Translation proteins"/>
    <property type="match status" value="1"/>
</dbReference>
<comment type="subunit">
    <text evidence="12">Homotetramer.</text>
</comment>
<comment type="subcellular location">
    <subcellularLocation>
        <location evidence="1 12">Cytoplasm</location>
    </subcellularLocation>
</comment>
<dbReference type="GO" id="GO:0002161">
    <property type="term" value="F:aminoacyl-tRNA deacylase activity"/>
    <property type="evidence" value="ECO:0007669"/>
    <property type="project" value="TreeGrafter"/>
</dbReference>
<evidence type="ECO:0000256" key="9">
    <source>
        <dbReference type="ARBA" id="ARBA00022884"/>
    </source>
</evidence>
<dbReference type="Pfam" id="PF01411">
    <property type="entry name" value="tRNA-synt_2c"/>
    <property type="match status" value="1"/>
</dbReference>
<evidence type="ECO:0000256" key="5">
    <source>
        <dbReference type="ARBA" id="ARBA00022723"/>
    </source>
</evidence>
<dbReference type="InterPro" id="IPR002318">
    <property type="entry name" value="Ala-tRNA-lgiase_IIc"/>
</dbReference>
<gene>
    <name evidence="12 15" type="primary">alaS</name>
    <name evidence="15" type="ORF">HRR37_03015</name>
</gene>
<comment type="cofactor">
    <cofactor evidence="12">
        <name>Zn(2+)</name>
        <dbReference type="ChEBI" id="CHEBI:29105"/>
    </cofactor>
    <text evidence="12">Binds 1 zinc ion per subunit.</text>
</comment>
<dbReference type="HAMAP" id="MF_00036_B">
    <property type="entry name" value="Ala_tRNA_synth_B"/>
    <property type="match status" value="1"/>
</dbReference>
<keyword evidence="3 12" id="KW-0820">tRNA-binding</keyword>
<dbReference type="SUPFAM" id="SSF101353">
    <property type="entry name" value="Putative anticodon-binding domain of alanyl-tRNA synthetase (AlaRS)"/>
    <property type="match status" value="1"/>
</dbReference>
<dbReference type="FunFam" id="3.30.980.10:FF:000004">
    <property type="entry name" value="Alanine--tRNA ligase, cytoplasmic"/>
    <property type="match status" value="1"/>
</dbReference>
<dbReference type="GO" id="GO:0005829">
    <property type="term" value="C:cytosol"/>
    <property type="evidence" value="ECO:0007669"/>
    <property type="project" value="TreeGrafter"/>
</dbReference>
<feature type="domain" description="Alanyl-transfer RNA synthetases family profile" evidence="14">
    <location>
        <begin position="3"/>
        <end position="709"/>
    </location>
</feature>
<protein>
    <recommendedName>
        <fullName evidence="12">Alanine--tRNA ligase</fullName>
        <ecNumber evidence="12">6.1.1.7</ecNumber>
    </recommendedName>
    <alternativeName>
        <fullName evidence="12">Alanyl-tRNA synthetase</fullName>
        <shortName evidence="12">AlaRS</shortName>
    </alternativeName>
</protein>
<organism evidence="15 16">
    <name type="scientific">Cronobacter sakazakii</name>
    <name type="common">Enterobacter sakazakii</name>
    <dbReference type="NCBI Taxonomy" id="28141"/>
    <lineage>
        <taxon>Bacteria</taxon>
        <taxon>Pseudomonadati</taxon>
        <taxon>Pseudomonadota</taxon>
        <taxon>Gammaproteobacteria</taxon>
        <taxon>Enterobacterales</taxon>
        <taxon>Enterobacteriaceae</taxon>
        <taxon>Cronobacter</taxon>
    </lineage>
</organism>
<evidence type="ECO:0000256" key="7">
    <source>
        <dbReference type="ARBA" id="ARBA00022833"/>
    </source>
</evidence>
<dbReference type="Gene3D" id="3.10.310.40">
    <property type="match status" value="1"/>
</dbReference>
<dbReference type="Gene3D" id="2.40.30.130">
    <property type="match status" value="1"/>
</dbReference>
<name>A0A853HB46_CROSK</name>
<keyword evidence="9 12" id="KW-0694">RNA-binding</keyword>
<dbReference type="SUPFAM" id="SSF55186">
    <property type="entry name" value="ThrRS/AlaRS common domain"/>
    <property type="match status" value="1"/>
</dbReference>
<keyword evidence="7 12" id="KW-0862">Zinc</keyword>
<keyword evidence="10 12" id="KW-0648">Protein biosynthesis</keyword>
<dbReference type="EMBL" id="JABTXY010000012">
    <property type="protein sequence ID" value="NYV41382.1"/>
    <property type="molecule type" value="Genomic_DNA"/>
</dbReference>
<evidence type="ECO:0000256" key="4">
    <source>
        <dbReference type="ARBA" id="ARBA00022598"/>
    </source>
</evidence>
<dbReference type="Gene3D" id="3.30.980.10">
    <property type="entry name" value="Threonyl-trna Synthetase, Chain A, domain 2"/>
    <property type="match status" value="1"/>
</dbReference>
<dbReference type="PANTHER" id="PTHR11777">
    <property type="entry name" value="ALANYL-TRNA SYNTHETASE"/>
    <property type="match status" value="1"/>
</dbReference>
<dbReference type="PROSITE" id="PS50860">
    <property type="entry name" value="AA_TRNA_LIGASE_II_ALA"/>
    <property type="match status" value="1"/>
</dbReference>
<evidence type="ECO:0000256" key="12">
    <source>
        <dbReference type="HAMAP-Rule" id="MF_00036"/>
    </source>
</evidence>
<keyword evidence="13" id="KW-0175">Coiled coil</keyword>
<feature type="binding site" evidence="12">
    <location>
        <position position="564"/>
    </location>
    <ligand>
        <name>Zn(2+)</name>
        <dbReference type="ChEBI" id="CHEBI:29105"/>
    </ligand>
</feature>
<dbReference type="RefSeq" id="WP_105607192.1">
    <property type="nucleotide sequence ID" value="NZ_JABTXY010000012.1"/>
</dbReference>
<keyword evidence="12" id="KW-0963">Cytoplasm</keyword>
<dbReference type="InterPro" id="IPR009000">
    <property type="entry name" value="Transl_B-barrel_sf"/>
</dbReference>
<dbReference type="Gene3D" id="3.30.54.20">
    <property type="match status" value="1"/>
</dbReference>
<feature type="binding site" evidence="12">
    <location>
        <position position="568"/>
    </location>
    <ligand>
        <name>Zn(2+)</name>
        <dbReference type="ChEBI" id="CHEBI:29105"/>
    </ligand>
</feature>
<dbReference type="GO" id="GO:0000049">
    <property type="term" value="F:tRNA binding"/>
    <property type="evidence" value="ECO:0007669"/>
    <property type="project" value="UniProtKB-KW"/>
</dbReference>
<dbReference type="InterPro" id="IPR018164">
    <property type="entry name" value="Ala-tRNA-synth_IIc_N"/>
</dbReference>
<dbReference type="InterPro" id="IPR018165">
    <property type="entry name" value="Ala-tRNA-synth_IIc_core"/>
</dbReference>
<evidence type="ECO:0000256" key="6">
    <source>
        <dbReference type="ARBA" id="ARBA00022741"/>
    </source>
</evidence>
<reference evidence="15 16" key="1">
    <citation type="submission" date="2020-05" db="EMBL/GenBank/DDBJ databases">
        <title>The draft genome of Cronobacter sakazakii strain 145005.</title>
        <authorList>
            <person name="Yang J."/>
            <person name="Liu L."/>
            <person name="Feng Y."/>
            <person name="Zong Z."/>
        </authorList>
    </citation>
    <scope>NUCLEOTIDE SEQUENCE [LARGE SCALE GENOMIC DNA]</scope>
    <source>
        <strain evidence="15 16">145005</strain>
    </source>
</reference>
<evidence type="ECO:0000256" key="2">
    <source>
        <dbReference type="ARBA" id="ARBA00008226"/>
    </source>
</evidence>
<comment type="caution">
    <text evidence="15">The sequence shown here is derived from an EMBL/GenBank/DDBJ whole genome shotgun (WGS) entry which is preliminary data.</text>
</comment>
<dbReference type="InterPro" id="IPR045864">
    <property type="entry name" value="aa-tRNA-synth_II/BPL/LPL"/>
</dbReference>
<dbReference type="GO" id="GO:0005524">
    <property type="term" value="F:ATP binding"/>
    <property type="evidence" value="ECO:0007669"/>
    <property type="project" value="UniProtKB-UniRule"/>
</dbReference>
<feature type="binding site" evidence="12">
    <location>
        <position position="666"/>
    </location>
    <ligand>
        <name>Zn(2+)</name>
        <dbReference type="ChEBI" id="CHEBI:29105"/>
    </ligand>
</feature>
<comment type="function">
    <text evidence="12">Catalyzes the attachment of alanine to tRNA(Ala) in a two-step reaction: alanine is first activated by ATP to form Ala-AMP and then transferred to the acceptor end of tRNA(Ala). Also edits incorrectly charged Ser-tRNA(Ala) and Gly-tRNA(Ala) via its editing domain.</text>
</comment>
<keyword evidence="8 12" id="KW-0067">ATP-binding</keyword>
<dbReference type="InterPro" id="IPR018162">
    <property type="entry name" value="Ala-tRNA-ligase_IIc_anticod-bd"/>
</dbReference>
<dbReference type="Gene3D" id="3.30.930.10">
    <property type="entry name" value="Bira Bifunctional Protein, Domain 2"/>
    <property type="match status" value="1"/>
</dbReference>
<dbReference type="InterPro" id="IPR050058">
    <property type="entry name" value="Ala-tRNA_ligase"/>
</dbReference>
<dbReference type="SMART" id="SM00863">
    <property type="entry name" value="tRNA_SAD"/>
    <property type="match status" value="1"/>
</dbReference>
<keyword evidence="4 12" id="KW-0436">Ligase</keyword>
<dbReference type="Pfam" id="PF07973">
    <property type="entry name" value="tRNA_SAD"/>
    <property type="match status" value="1"/>
</dbReference>
<keyword evidence="5 12" id="KW-0479">Metal-binding</keyword>
<evidence type="ECO:0000256" key="10">
    <source>
        <dbReference type="ARBA" id="ARBA00022917"/>
    </source>
</evidence>
<sequence length="875" mass="96254">MSKSTAEIRQAFLDFFHSKGHQVVASSSLVPNNDPTLLFTNAGMNQFKDVFLGLDKRNYSRATTAQRCVRAGGKHNDLENVGYTARHHTFFEMLGNFSFGDYFKHDAIQYAWELLTGEQWFNLPKDRLWVTVYETDDEAYEIWEKEVGIPRERIIRIGDNKGAPYASDNFWQMGDTGPCGPCTEIFYDHGDHIWGGPPGSPEEDGDRYIEIWNIVFMQFNRQADGTMEPLPKPSVDTGMGLERIAAVLQHVNSNYEIDLFQKLIKAVANVTGATDLSNKSLRVIADHIRSCAFLIADGVIPSNENRGYVLRRIIRRAIRHGNMLGAKDTFFYKLVGPLVDVMGAAGEELKRQQAQVEQVLKTEEEQFARTLERGLALLDEELSKLTGDTLDGETAFRLYDTYGFPVDLTADVCRERNIKVDEAGFEAAMEEQRRRARESSGFGADYNAMIRVDGASEFKGYDHTELTAKVTALFVDGKSVEQVTAGQQGVVVLDETPFYAESGGQVGDKGELKGNGFTFTVNDTQKYGQAIGHIGELASGVLKVGEGVKAEVDHARRDRIRLNHSATHLMHAALRQVLGTHVAQKGSLVNDKGLRFDFSHFEAMKPEEIRKVEDLVNAQIRRNLPIETNVMDLETAKAKGAMALFGEKYEDRVRVLSMGDFSTELCGGIHASRTGDIGLFRIVSESGTAAGVRRIEAVTGEGALSLVHAQNDRLNELSHLLKSDSQTLNDKVRAMVERTRQLEKELQQLKEQQAAQESANLSSKAVDINGVKLLVSELAGVEPKMLRTMVDDLKNQLGSSVIVLATVAEGKVSLIAGVSKDVTDRVKAGELVGMIAQQVGGKGGGRPDMAQAGGTDAAALPAALGSVESWVTAKL</sequence>
<evidence type="ECO:0000313" key="16">
    <source>
        <dbReference type="Proteomes" id="UP000548673"/>
    </source>
</evidence>
<feature type="coiled-coil region" evidence="13">
    <location>
        <begin position="725"/>
        <end position="759"/>
    </location>
</feature>
<evidence type="ECO:0000256" key="13">
    <source>
        <dbReference type="SAM" id="Coils"/>
    </source>
</evidence>
<dbReference type="EC" id="6.1.1.7" evidence="12"/>
<dbReference type="FunFam" id="3.10.310.40:FF:000001">
    <property type="entry name" value="Alanine--tRNA ligase"/>
    <property type="match status" value="1"/>
</dbReference>
<dbReference type="FunFam" id="2.40.30.130:FF:000001">
    <property type="entry name" value="Alanine--tRNA ligase"/>
    <property type="match status" value="1"/>
</dbReference>
<evidence type="ECO:0000256" key="8">
    <source>
        <dbReference type="ARBA" id="ARBA00022840"/>
    </source>
</evidence>
<dbReference type="AlphaFoldDB" id="A0A853HB46"/>
<dbReference type="FunFam" id="3.30.930.10:FF:000004">
    <property type="entry name" value="Alanine--tRNA ligase"/>
    <property type="match status" value="1"/>
</dbReference>
<dbReference type="InterPro" id="IPR012947">
    <property type="entry name" value="tRNA_SAD"/>
</dbReference>
<comment type="similarity">
    <text evidence="2 12">Belongs to the class-II aminoacyl-tRNA synthetase family.</text>
</comment>
<evidence type="ECO:0000256" key="11">
    <source>
        <dbReference type="ARBA" id="ARBA00023146"/>
    </source>
</evidence>
<dbReference type="CDD" id="cd00673">
    <property type="entry name" value="AlaRS_core"/>
    <property type="match status" value="1"/>
</dbReference>
<dbReference type="PANTHER" id="PTHR11777:SF9">
    <property type="entry name" value="ALANINE--TRNA LIGASE, CYTOPLASMIC"/>
    <property type="match status" value="1"/>
</dbReference>
<dbReference type="InterPro" id="IPR023033">
    <property type="entry name" value="Ala_tRNA_ligase_euk/bac"/>
</dbReference>
<proteinExistence type="inferred from homology"/>
<dbReference type="InterPro" id="IPR018163">
    <property type="entry name" value="Thr/Ala-tRNA-synth_IIc_edit"/>
</dbReference>
<keyword evidence="11 12" id="KW-0030">Aminoacyl-tRNA synthetase</keyword>